<organism evidence="1 2">
    <name type="scientific">Sulfitobacter litoralis</name>
    <dbReference type="NCBI Taxonomy" id="335975"/>
    <lineage>
        <taxon>Bacteria</taxon>
        <taxon>Pseudomonadati</taxon>
        <taxon>Pseudomonadota</taxon>
        <taxon>Alphaproteobacteria</taxon>
        <taxon>Rhodobacterales</taxon>
        <taxon>Roseobacteraceae</taxon>
        <taxon>Sulfitobacter</taxon>
    </lineage>
</organism>
<keyword evidence="2" id="KW-1185">Reference proteome</keyword>
<gene>
    <name evidence="1" type="ORF">SAMN04488512_12622</name>
</gene>
<evidence type="ECO:0000313" key="1">
    <source>
        <dbReference type="EMBL" id="SDP66791.1"/>
    </source>
</evidence>
<protein>
    <submittedName>
        <fullName evidence="1">ParD-like antitoxin of type II toxin-antitoxin system</fullName>
    </submittedName>
</protein>
<dbReference type="Proteomes" id="UP000198646">
    <property type="component" value="Unassembled WGS sequence"/>
</dbReference>
<name>A0ABY0SWC0_9RHOB</name>
<dbReference type="EMBL" id="FNJD01000026">
    <property type="protein sequence ID" value="SDP66791.1"/>
    <property type="molecule type" value="Genomic_DNA"/>
</dbReference>
<dbReference type="InterPro" id="IPR021831">
    <property type="entry name" value="ParD-like"/>
</dbReference>
<accession>A0ABY0SWC0</accession>
<sequence length="113" mass="12383">MKLADDMMALVRREAELRGRSISDQISHWVKIGRAFERSDQLGHSRTSPALADEIGVLSPEEEAWVKNFVEKMGYPTESEIAFHARRSSLGGGVGLDADGNLVCATRNAPAQD</sequence>
<evidence type="ECO:0000313" key="2">
    <source>
        <dbReference type="Proteomes" id="UP000198646"/>
    </source>
</evidence>
<proteinExistence type="predicted"/>
<dbReference type="Pfam" id="PF11903">
    <property type="entry name" value="ParD_like"/>
    <property type="match status" value="1"/>
</dbReference>
<reference evidence="1 2" key="1">
    <citation type="submission" date="2016-10" db="EMBL/GenBank/DDBJ databases">
        <authorList>
            <person name="Varghese N."/>
            <person name="Submissions S."/>
        </authorList>
    </citation>
    <scope>NUCLEOTIDE SEQUENCE [LARGE SCALE GENOMIC DNA]</scope>
    <source>
        <strain evidence="1 2">DSM 17584</strain>
    </source>
</reference>
<comment type="caution">
    <text evidence="1">The sequence shown here is derived from an EMBL/GenBank/DDBJ whole genome shotgun (WGS) entry which is preliminary data.</text>
</comment>